<keyword evidence="7" id="KW-1185">Reference proteome</keyword>
<accession>A0A317KSP0</accession>
<proteinExistence type="predicted"/>
<reference evidence="6 7" key="1">
    <citation type="submission" date="2018-05" db="EMBL/GenBank/DDBJ databases">
        <title>Genomic analysis of Gracilibacillus dipsosauri DD1 reveals novel features of a salt-tolerant amylase.</title>
        <authorList>
            <person name="Deutch C.E."/>
            <person name="Yang S."/>
        </authorList>
    </citation>
    <scope>NUCLEOTIDE SEQUENCE [LARGE SCALE GENOMIC DNA]</scope>
    <source>
        <strain evidence="6 7">DD1</strain>
    </source>
</reference>
<keyword evidence="3 5" id="KW-1133">Transmembrane helix</keyword>
<organism evidence="6 7">
    <name type="scientific">Gracilibacillus dipsosauri</name>
    <dbReference type="NCBI Taxonomy" id="178340"/>
    <lineage>
        <taxon>Bacteria</taxon>
        <taxon>Bacillati</taxon>
        <taxon>Bacillota</taxon>
        <taxon>Bacilli</taxon>
        <taxon>Bacillales</taxon>
        <taxon>Bacillaceae</taxon>
        <taxon>Gracilibacillus</taxon>
    </lineage>
</organism>
<dbReference type="Pfam" id="PF04688">
    <property type="entry name" value="Holin_SPP1"/>
    <property type="match status" value="1"/>
</dbReference>
<evidence type="ECO:0000313" key="7">
    <source>
        <dbReference type="Proteomes" id="UP000245624"/>
    </source>
</evidence>
<evidence type="ECO:0008006" key="8">
    <source>
        <dbReference type="Google" id="ProtNLM"/>
    </source>
</evidence>
<feature type="transmembrane region" description="Helical" evidence="5">
    <location>
        <begin position="20"/>
        <end position="39"/>
    </location>
</feature>
<dbReference type="AlphaFoldDB" id="A0A317KSP0"/>
<dbReference type="GO" id="GO:0016020">
    <property type="term" value="C:membrane"/>
    <property type="evidence" value="ECO:0007669"/>
    <property type="project" value="UniProtKB-SubCell"/>
</dbReference>
<evidence type="ECO:0000313" key="6">
    <source>
        <dbReference type="EMBL" id="PWU66592.1"/>
    </source>
</evidence>
<name>A0A317KSP0_9BACI</name>
<evidence type="ECO:0000256" key="4">
    <source>
        <dbReference type="ARBA" id="ARBA00023136"/>
    </source>
</evidence>
<protein>
    <recommendedName>
        <fullName evidence="8">Holin</fullName>
    </recommendedName>
</protein>
<dbReference type="EMBL" id="QGTD01000021">
    <property type="protein sequence ID" value="PWU66592.1"/>
    <property type="molecule type" value="Genomic_DNA"/>
</dbReference>
<evidence type="ECO:0000256" key="2">
    <source>
        <dbReference type="ARBA" id="ARBA00022692"/>
    </source>
</evidence>
<dbReference type="InterPro" id="IPR006479">
    <property type="entry name" value="Holin"/>
</dbReference>
<dbReference type="RefSeq" id="WP_109985727.1">
    <property type="nucleotide sequence ID" value="NZ_QGTD01000021.1"/>
</dbReference>
<dbReference type="OrthoDB" id="2940813at2"/>
<dbReference type="Proteomes" id="UP000245624">
    <property type="component" value="Unassembled WGS sequence"/>
</dbReference>
<feature type="transmembrane region" description="Helical" evidence="5">
    <location>
        <begin position="51"/>
        <end position="70"/>
    </location>
</feature>
<comment type="caution">
    <text evidence="6">The sequence shown here is derived from an EMBL/GenBank/DDBJ whole genome shotgun (WGS) entry which is preliminary data.</text>
</comment>
<keyword evidence="4 5" id="KW-0472">Membrane</keyword>
<evidence type="ECO:0000256" key="1">
    <source>
        <dbReference type="ARBA" id="ARBA00004370"/>
    </source>
</evidence>
<sequence length="92" mass="10211">MKLQSEVKQEVKNEAVKGLIMQFIGVLTALLPFLGVLGINLEWFNEDFIGGLEVVLFAVAALAINVYTIYKNHYSGKKAQQQNAELKSKGLK</sequence>
<comment type="subcellular location">
    <subcellularLocation>
        <location evidence="1">Membrane</location>
    </subcellularLocation>
</comment>
<keyword evidence="2 5" id="KW-0812">Transmembrane</keyword>
<evidence type="ECO:0000256" key="5">
    <source>
        <dbReference type="SAM" id="Phobius"/>
    </source>
</evidence>
<gene>
    <name evidence="6" type="ORF">DLJ74_19415</name>
</gene>
<evidence type="ECO:0000256" key="3">
    <source>
        <dbReference type="ARBA" id="ARBA00022989"/>
    </source>
</evidence>